<name>A0A1R2B766_9CILI</name>
<dbReference type="Proteomes" id="UP000187209">
    <property type="component" value="Unassembled WGS sequence"/>
</dbReference>
<protein>
    <submittedName>
        <fullName evidence="1">Uncharacterized protein</fullName>
    </submittedName>
</protein>
<sequence>MLRILFRSHRLTKKRILTSYQGEVRQWKADFKASIAKHREDFWEFQTGVENDWINSYNKALMKKYHKRSCSNREAVINISKNTTYLQKLREENAKKKESNLKALADKYADDFLRKKELIDVLNLESKDWINLNNYKEKITPKLILPDNLDTSSYYVRVRETALIAGFGKHHPNDNAYNNRQETMIKNSVLIPIFTELKVLIKKLTYTPIWKLYEDFEGVKGRLYDHPDKIKEIAKKYENLAQAWIDLEKNNLEIYLDRLYTRLQDLEKTCRLWNKYIGVAKMDDTEIRMVHSKISDKEVITEVADENEPWEKDFEDQNPETSDAFTEDVHVEKEEFKEQLEKEQFKEQLEKDDISIMSDEVMNFSPGTESEPATDFDMYSGKKVEIVNDEPSLRSLENVMDDLIKNLNDSKELFQIQGDFDDNDLEDATNIDEFSPVFSIMGLKKKIENIDGEKLDPQTKSKKNEVLRIIDNLNHCKIDEPHMMIKVWKHHRYGPAVFK</sequence>
<dbReference type="OrthoDB" id="10661122at2759"/>
<accession>A0A1R2B766</accession>
<organism evidence="1 2">
    <name type="scientific">Stentor coeruleus</name>
    <dbReference type="NCBI Taxonomy" id="5963"/>
    <lineage>
        <taxon>Eukaryota</taxon>
        <taxon>Sar</taxon>
        <taxon>Alveolata</taxon>
        <taxon>Ciliophora</taxon>
        <taxon>Postciliodesmatophora</taxon>
        <taxon>Heterotrichea</taxon>
        <taxon>Heterotrichida</taxon>
        <taxon>Stentoridae</taxon>
        <taxon>Stentor</taxon>
    </lineage>
</organism>
<comment type="caution">
    <text evidence="1">The sequence shown here is derived from an EMBL/GenBank/DDBJ whole genome shotgun (WGS) entry which is preliminary data.</text>
</comment>
<evidence type="ECO:0000313" key="2">
    <source>
        <dbReference type="Proteomes" id="UP000187209"/>
    </source>
</evidence>
<proteinExistence type="predicted"/>
<evidence type="ECO:0000313" key="1">
    <source>
        <dbReference type="EMBL" id="OMJ72619.1"/>
    </source>
</evidence>
<gene>
    <name evidence="1" type="ORF">SteCoe_28894</name>
</gene>
<keyword evidence="2" id="KW-1185">Reference proteome</keyword>
<dbReference type="AlphaFoldDB" id="A0A1R2B766"/>
<dbReference type="EMBL" id="MPUH01000886">
    <property type="protein sequence ID" value="OMJ72619.1"/>
    <property type="molecule type" value="Genomic_DNA"/>
</dbReference>
<reference evidence="1 2" key="1">
    <citation type="submission" date="2016-11" db="EMBL/GenBank/DDBJ databases">
        <title>The macronuclear genome of Stentor coeruleus: a giant cell with tiny introns.</title>
        <authorList>
            <person name="Slabodnick M."/>
            <person name="Ruby J.G."/>
            <person name="Reiff S.B."/>
            <person name="Swart E.C."/>
            <person name="Gosai S."/>
            <person name="Prabakaran S."/>
            <person name="Witkowska E."/>
            <person name="Larue G.E."/>
            <person name="Fisher S."/>
            <person name="Freeman R.M."/>
            <person name="Gunawardena J."/>
            <person name="Chu W."/>
            <person name="Stover N.A."/>
            <person name="Gregory B.D."/>
            <person name="Nowacki M."/>
            <person name="Derisi J."/>
            <person name="Roy S.W."/>
            <person name="Marshall W.F."/>
            <person name="Sood P."/>
        </authorList>
    </citation>
    <scope>NUCLEOTIDE SEQUENCE [LARGE SCALE GENOMIC DNA]</scope>
    <source>
        <strain evidence="1">WM001</strain>
    </source>
</reference>
<dbReference type="CDD" id="cd23695">
    <property type="entry name" value="mS26_Tt"/>
    <property type="match status" value="1"/>
</dbReference>